<dbReference type="KEGG" id="dfa:DFA_07522"/>
<dbReference type="OMA" id="NANINSC"/>
<dbReference type="RefSeq" id="XP_004367381.1">
    <property type="nucleotide sequence ID" value="XM_004367324.1"/>
</dbReference>
<sequence>MSNSIVNNRSKTTTNNNNNNNKNIKKKKVNPFVGPKSSSVNHFPEFPSWTLPDNRDFSSASSSSSTDSVVNRNAIFNYNKDESLSFSMMRSSIQSTNSSDFPFGQQQHHHIQHNTSISSANNSFFFPPTPQHQQQQQYSHKSSTNNNSNINNNRLELSIDTLSALLPVNITVEDLDQTNAISCDDSMDMQSIQRWKTEDELKTNEFFERPSFEIYGIKRKSMSPNPDICKYQQDNDCSDVGVSILLENNNNHNNHFESSSNTTASPFPSPMSNFNFNQNNNNNNNNNNSKQQSCYIQRIPCSPFNNNQNNQNNNNNSLYFDENSFSKHNNNNNITNNNNNIYNNNNFIIPLTPINNTLKPYNQIHSPNNNMPYTPFSDNSMMSSIDCSSPYSIQQSPFLQPITPINHNRTKHQQQQKNLQDFGPLPDVSPIKCKIDRFATTGGDCTMGQSSPPASPMKPRNVGLFNKFSNA</sequence>
<feature type="region of interest" description="Disordered" evidence="1">
    <location>
        <begin position="1"/>
        <end position="37"/>
    </location>
</feature>
<keyword evidence="3" id="KW-1185">Reference proteome</keyword>
<feature type="region of interest" description="Disordered" evidence="1">
    <location>
        <begin position="118"/>
        <end position="151"/>
    </location>
</feature>
<feature type="compositionally biased region" description="Low complexity" evidence="1">
    <location>
        <begin position="131"/>
        <end position="151"/>
    </location>
</feature>
<feature type="region of interest" description="Disordered" evidence="1">
    <location>
        <begin position="251"/>
        <end position="290"/>
    </location>
</feature>
<proteinExistence type="predicted"/>
<dbReference type="GeneID" id="14872272"/>
<dbReference type="EMBL" id="GL883013">
    <property type="protein sequence ID" value="EGG20398.1"/>
    <property type="molecule type" value="Genomic_DNA"/>
</dbReference>
<dbReference type="AlphaFoldDB" id="F4PWN4"/>
<evidence type="ECO:0000313" key="2">
    <source>
        <dbReference type="EMBL" id="EGG20398.1"/>
    </source>
</evidence>
<feature type="compositionally biased region" description="Low complexity" evidence="1">
    <location>
        <begin position="7"/>
        <end position="22"/>
    </location>
</feature>
<dbReference type="Proteomes" id="UP000007797">
    <property type="component" value="Unassembled WGS sequence"/>
</dbReference>
<evidence type="ECO:0000313" key="3">
    <source>
        <dbReference type="Proteomes" id="UP000007797"/>
    </source>
</evidence>
<feature type="region of interest" description="Disordered" evidence="1">
    <location>
        <begin position="305"/>
        <end position="324"/>
    </location>
</feature>
<accession>F4PWN4</accession>
<feature type="compositionally biased region" description="Low complexity" evidence="1">
    <location>
        <begin position="273"/>
        <end position="288"/>
    </location>
</feature>
<protein>
    <submittedName>
        <fullName evidence="2">Uncharacterized protein</fullName>
    </submittedName>
</protein>
<reference evidence="3" key="1">
    <citation type="journal article" date="2011" name="Genome Res.">
        <title>Phylogeny-wide analysis of social amoeba genomes highlights ancient origins for complex intercellular communication.</title>
        <authorList>
            <person name="Heidel A.J."/>
            <person name="Lawal H.M."/>
            <person name="Felder M."/>
            <person name="Schilde C."/>
            <person name="Helps N.R."/>
            <person name="Tunggal B."/>
            <person name="Rivero F."/>
            <person name="John U."/>
            <person name="Schleicher M."/>
            <person name="Eichinger L."/>
            <person name="Platzer M."/>
            <person name="Noegel A.A."/>
            <person name="Schaap P."/>
            <person name="Gloeckner G."/>
        </authorList>
    </citation>
    <scope>NUCLEOTIDE SEQUENCE [LARGE SCALE GENOMIC DNA]</scope>
    <source>
        <strain evidence="3">SH3</strain>
    </source>
</reference>
<evidence type="ECO:0000256" key="1">
    <source>
        <dbReference type="SAM" id="MobiDB-lite"/>
    </source>
</evidence>
<name>F4PWN4_CACFS</name>
<organism evidence="2 3">
    <name type="scientific">Cavenderia fasciculata</name>
    <name type="common">Slime mold</name>
    <name type="synonym">Dictyostelium fasciculatum</name>
    <dbReference type="NCBI Taxonomy" id="261658"/>
    <lineage>
        <taxon>Eukaryota</taxon>
        <taxon>Amoebozoa</taxon>
        <taxon>Evosea</taxon>
        <taxon>Eumycetozoa</taxon>
        <taxon>Dictyostelia</taxon>
        <taxon>Acytosteliales</taxon>
        <taxon>Cavenderiaceae</taxon>
        <taxon>Cavenderia</taxon>
    </lineage>
</organism>
<feature type="compositionally biased region" description="Low complexity" evidence="1">
    <location>
        <begin position="305"/>
        <end position="316"/>
    </location>
</feature>
<feature type="compositionally biased region" description="Polar residues" evidence="1">
    <location>
        <begin position="262"/>
        <end position="272"/>
    </location>
</feature>
<dbReference type="STRING" id="1054147.F4PWN4"/>
<feature type="compositionally biased region" description="Low complexity" evidence="1">
    <location>
        <begin position="251"/>
        <end position="261"/>
    </location>
</feature>
<dbReference type="OrthoDB" id="21666at2759"/>
<gene>
    <name evidence="2" type="ORF">DFA_07522</name>
</gene>